<dbReference type="Proteomes" id="UP001196413">
    <property type="component" value="Unassembled WGS sequence"/>
</dbReference>
<sequence length="97" mass="11677">MSSDESDDDYQEQRGRRGGRRRGEQPVRFRRTLQRVKMTRRRRRLRRERSTQRVKRNQKVIVRNNSGGLSQKVEKVEEATQGSSAAWIRFHFARCRC</sequence>
<feature type="region of interest" description="Disordered" evidence="1">
    <location>
        <begin position="1"/>
        <end position="29"/>
    </location>
</feature>
<feature type="compositionally biased region" description="Basic and acidic residues" evidence="1">
    <location>
        <begin position="11"/>
        <end position="27"/>
    </location>
</feature>
<dbReference type="EMBL" id="JAHQIW010001340">
    <property type="protein sequence ID" value="KAJ1352262.1"/>
    <property type="molecule type" value="Genomic_DNA"/>
</dbReference>
<feature type="compositionally biased region" description="Acidic residues" evidence="1">
    <location>
        <begin position="1"/>
        <end position="10"/>
    </location>
</feature>
<organism evidence="2 3">
    <name type="scientific">Parelaphostrongylus tenuis</name>
    <name type="common">Meningeal worm</name>
    <dbReference type="NCBI Taxonomy" id="148309"/>
    <lineage>
        <taxon>Eukaryota</taxon>
        <taxon>Metazoa</taxon>
        <taxon>Ecdysozoa</taxon>
        <taxon>Nematoda</taxon>
        <taxon>Chromadorea</taxon>
        <taxon>Rhabditida</taxon>
        <taxon>Rhabditina</taxon>
        <taxon>Rhabditomorpha</taxon>
        <taxon>Strongyloidea</taxon>
        <taxon>Metastrongylidae</taxon>
        <taxon>Parelaphostrongylus</taxon>
    </lineage>
</organism>
<comment type="caution">
    <text evidence="2">The sequence shown here is derived from an EMBL/GenBank/DDBJ whole genome shotgun (WGS) entry which is preliminary data.</text>
</comment>
<name>A0AAD5M4X7_PARTN</name>
<proteinExistence type="predicted"/>
<evidence type="ECO:0000256" key="1">
    <source>
        <dbReference type="SAM" id="MobiDB-lite"/>
    </source>
</evidence>
<accession>A0AAD5M4X7</accession>
<gene>
    <name evidence="2" type="ORF">KIN20_008557</name>
</gene>
<evidence type="ECO:0000313" key="2">
    <source>
        <dbReference type="EMBL" id="KAJ1352262.1"/>
    </source>
</evidence>
<protein>
    <submittedName>
        <fullName evidence="2">Uncharacterized protein</fullName>
    </submittedName>
</protein>
<reference evidence="2" key="1">
    <citation type="submission" date="2021-06" db="EMBL/GenBank/DDBJ databases">
        <title>Parelaphostrongylus tenuis whole genome reference sequence.</title>
        <authorList>
            <person name="Garwood T.J."/>
            <person name="Larsen P.A."/>
            <person name="Fountain-Jones N.M."/>
            <person name="Garbe J.R."/>
            <person name="Macchietto M.G."/>
            <person name="Kania S.A."/>
            <person name="Gerhold R.W."/>
            <person name="Richards J.E."/>
            <person name="Wolf T.M."/>
        </authorList>
    </citation>
    <scope>NUCLEOTIDE SEQUENCE</scope>
    <source>
        <strain evidence="2">MNPRO001-30</strain>
        <tissue evidence="2">Meninges</tissue>
    </source>
</reference>
<evidence type="ECO:0000313" key="3">
    <source>
        <dbReference type="Proteomes" id="UP001196413"/>
    </source>
</evidence>
<dbReference type="AlphaFoldDB" id="A0AAD5M4X7"/>
<keyword evidence="3" id="KW-1185">Reference proteome</keyword>